<comment type="caution">
    <text evidence="1">The sequence shown here is derived from an EMBL/GenBank/DDBJ whole genome shotgun (WGS) entry which is preliminary data.</text>
</comment>
<reference evidence="1 2" key="1">
    <citation type="submission" date="2018-02" db="EMBL/GenBank/DDBJ databases">
        <title>Comparative analysis of genomes of three Brevibacillus laterosporus strains producers of potent antimicrobials isolated from silage.</title>
        <authorList>
            <person name="Kojic M."/>
            <person name="Miljkovic M."/>
            <person name="Studholme D."/>
            <person name="Filipic B."/>
        </authorList>
    </citation>
    <scope>NUCLEOTIDE SEQUENCE [LARGE SCALE GENOMIC DNA]</scope>
    <source>
        <strain evidence="1 2">BGSP11</strain>
    </source>
</reference>
<sequence>MGKFSQMAMGEQETEVFDHCDECGSEIYVGQKVWKSGIVLYCTLRCLQNSMRIEFVKTKAK</sequence>
<organism evidence="1 2">
    <name type="scientific">Brevibacillus laterosporus</name>
    <name type="common">Bacillus laterosporus</name>
    <dbReference type="NCBI Taxonomy" id="1465"/>
    <lineage>
        <taxon>Bacteria</taxon>
        <taxon>Bacillati</taxon>
        <taxon>Bacillota</taxon>
        <taxon>Bacilli</taxon>
        <taxon>Bacillales</taxon>
        <taxon>Paenibacillaceae</taxon>
        <taxon>Brevibacillus</taxon>
    </lineage>
</organism>
<dbReference type="AlphaFoldDB" id="A0AAP8QGJ4"/>
<protein>
    <submittedName>
        <fullName evidence="1">Uncharacterized protein</fullName>
    </submittedName>
</protein>
<dbReference type="EMBL" id="PRKQ01000003">
    <property type="protein sequence ID" value="PPB10877.1"/>
    <property type="molecule type" value="Genomic_DNA"/>
</dbReference>
<name>A0AAP8QGJ4_BRELA</name>
<evidence type="ECO:0000313" key="1">
    <source>
        <dbReference type="EMBL" id="PPB10877.1"/>
    </source>
</evidence>
<accession>A0AAP8QGJ4</accession>
<dbReference type="Proteomes" id="UP000239759">
    <property type="component" value="Unassembled WGS sequence"/>
</dbReference>
<dbReference type="RefSeq" id="WP_104030894.1">
    <property type="nucleotide sequence ID" value="NZ_PRKQ01000003.1"/>
</dbReference>
<gene>
    <name evidence="1" type="ORF">C4A77_04430</name>
</gene>
<proteinExistence type="predicted"/>
<evidence type="ECO:0000313" key="2">
    <source>
        <dbReference type="Proteomes" id="UP000239759"/>
    </source>
</evidence>